<feature type="transmembrane region" description="Helical" evidence="5">
    <location>
        <begin position="222"/>
        <end position="244"/>
    </location>
</feature>
<keyword evidence="2 5" id="KW-0812">Transmembrane</keyword>
<proteinExistence type="predicted"/>
<feature type="transmembrane region" description="Helical" evidence="5">
    <location>
        <begin position="82"/>
        <end position="103"/>
    </location>
</feature>
<dbReference type="Gene3D" id="1.10.3430.10">
    <property type="entry name" value="Ammonium transporter AmtB like domains"/>
    <property type="match status" value="1"/>
</dbReference>
<evidence type="ECO:0000313" key="7">
    <source>
        <dbReference type="EMBL" id="MFC3680810.1"/>
    </source>
</evidence>
<organism evidence="7 8">
    <name type="scientific">Bacterioplanoides pacificum</name>
    <dbReference type="NCBI Taxonomy" id="1171596"/>
    <lineage>
        <taxon>Bacteria</taxon>
        <taxon>Pseudomonadati</taxon>
        <taxon>Pseudomonadota</taxon>
        <taxon>Gammaproteobacteria</taxon>
        <taxon>Oceanospirillales</taxon>
        <taxon>Oceanospirillaceae</taxon>
        <taxon>Bacterioplanoides</taxon>
    </lineage>
</organism>
<evidence type="ECO:0000256" key="5">
    <source>
        <dbReference type="SAM" id="Phobius"/>
    </source>
</evidence>
<evidence type="ECO:0000259" key="6">
    <source>
        <dbReference type="Pfam" id="PF00909"/>
    </source>
</evidence>
<evidence type="ECO:0000256" key="2">
    <source>
        <dbReference type="ARBA" id="ARBA00022692"/>
    </source>
</evidence>
<feature type="transmembrane region" description="Helical" evidence="5">
    <location>
        <begin position="276"/>
        <end position="293"/>
    </location>
</feature>
<comment type="subcellular location">
    <subcellularLocation>
        <location evidence="1">Membrane</location>
        <topology evidence="1">Multi-pass membrane protein</topology>
    </subcellularLocation>
</comment>
<dbReference type="RefSeq" id="WP_376867492.1">
    <property type="nucleotide sequence ID" value="NZ_JBHRYB010000013.1"/>
</dbReference>
<feature type="transmembrane region" description="Helical" evidence="5">
    <location>
        <begin position="186"/>
        <end position="210"/>
    </location>
</feature>
<comment type="caution">
    <text evidence="7">The sequence shown here is derived from an EMBL/GenBank/DDBJ whole genome shotgun (WGS) entry which is preliminary data.</text>
</comment>
<dbReference type="Proteomes" id="UP001595722">
    <property type="component" value="Unassembled WGS sequence"/>
</dbReference>
<name>A0ABV7VTD6_9GAMM</name>
<evidence type="ECO:0000256" key="1">
    <source>
        <dbReference type="ARBA" id="ARBA00004141"/>
    </source>
</evidence>
<dbReference type="InterPro" id="IPR029020">
    <property type="entry name" value="Ammonium/urea_transptr"/>
</dbReference>
<dbReference type="InterPro" id="IPR024041">
    <property type="entry name" value="NH4_transpt_AmtB-like_dom"/>
</dbReference>
<evidence type="ECO:0000256" key="3">
    <source>
        <dbReference type="ARBA" id="ARBA00022989"/>
    </source>
</evidence>
<reference evidence="8" key="1">
    <citation type="journal article" date="2019" name="Int. J. Syst. Evol. Microbiol.">
        <title>The Global Catalogue of Microorganisms (GCM) 10K type strain sequencing project: providing services to taxonomists for standard genome sequencing and annotation.</title>
        <authorList>
            <consortium name="The Broad Institute Genomics Platform"/>
            <consortium name="The Broad Institute Genome Sequencing Center for Infectious Disease"/>
            <person name="Wu L."/>
            <person name="Ma J."/>
        </authorList>
    </citation>
    <scope>NUCLEOTIDE SEQUENCE [LARGE SCALE GENOMIC DNA]</scope>
    <source>
        <strain evidence="8">KCTC 42424</strain>
    </source>
</reference>
<feature type="transmembrane region" description="Helical" evidence="5">
    <location>
        <begin position="6"/>
        <end position="28"/>
    </location>
</feature>
<sequence>MQSANTMFILLGAIMVLAMHAGFAFLEVGTVRHKNQVNALVKIITDFGVSTLAYFFIGYQIAYGVDFFASATELTQNNGYELVKFFFLLTFAAAIPAIVSGGIAERAKFYPILIASALTVAFVYPLFEGIIWNGNYGFQSWLESTFGAPFHDFAGSVVVHGVGGWIAFAAITMLGSRKGRYRNGKVVAFAPSNIPFLALGAWILAVGWFGFNVMSAQTLDGISGLVAVNSLMAMVGGTIVAMIVGRNDPGFIHNGPLAGLVAVCAGSDLLHPIGALIVGGVAGGLFVYVFTLAQNKFPKFDDVLGVWPLHGLCGAWGGIAAGIFGTEALGGLGGVTFMAQLVGTLAGILVAVVGGFLVYGLVKAVSGIRLDEEQEFNGADLSIHKIGATSDAE</sequence>
<feature type="transmembrane region" description="Helical" evidence="5">
    <location>
        <begin position="305"/>
        <end position="325"/>
    </location>
</feature>
<keyword evidence="3 5" id="KW-1133">Transmembrane helix</keyword>
<evidence type="ECO:0000313" key="8">
    <source>
        <dbReference type="Proteomes" id="UP001595722"/>
    </source>
</evidence>
<dbReference type="SUPFAM" id="SSF111352">
    <property type="entry name" value="Ammonium transporter"/>
    <property type="match status" value="1"/>
</dbReference>
<feature type="transmembrane region" description="Helical" evidence="5">
    <location>
        <begin position="337"/>
        <end position="362"/>
    </location>
</feature>
<feature type="domain" description="Ammonium transporter AmtB-like" evidence="6">
    <location>
        <begin position="8"/>
        <end position="385"/>
    </location>
</feature>
<dbReference type="EMBL" id="JBHRYB010000013">
    <property type="protein sequence ID" value="MFC3680810.1"/>
    <property type="molecule type" value="Genomic_DNA"/>
</dbReference>
<keyword evidence="4 5" id="KW-0472">Membrane</keyword>
<protein>
    <submittedName>
        <fullName evidence="7">Ammonium transporter</fullName>
    </submittedName>
</protein>
<accession>A0ABV7VTD6</accession>
<gene>
    <name evidence="7" type="ORF">ACFOMG_11940</name>
</gene>
<keyword evidence="8" id="KW-1185">Reference proteome</keyword>
<evidence type="ECO:0000256" key="4">
    <source>
        <dbReference type="ARBA" id="ARBA00023136"/>
    </source>
</evidence>
<dbReference type="Pfam" id="PF00909">
    <property type="entry name" value="Ammonium_transp"/>
    <property type="match status" value="1"/>
</dbReference>
<dbReference type="PANTHER" id="PTHR11730">
    <property type="entry name" value="AMMONIUM TRANSPORTER"/>
    <property type="match status" value="1"/>
</dbReference>
<feature type="transmembrane region" description="Helical" evidence="5">
    <location>
        <begin position="251"/>
        <end position="270"/>
    </location>
</feature>
<feature type="transmembrane region" description="Helical" evidence="5">
    <location>
        <begin position="40"/>
        <end position="62"/>
    </location>
</feature>
<feature type="transmembrane region" description="Helical" evidence="5">
    <location>
        <begin position="110"/>
        <end position="133"/>
    </location>
</feature>
<dbReference type="PANTHER" id="PTHR11730:SF89">
    <property type="entry name" value="AMMONIUM TRANSPORTER SLL0108-RELATED"/>
    <property type="match status" value="1"/>
</dbReference>
<feature type="transmembrane region" description="Helical" evidence="5">
    <location>
        <begin position="153"/>
        <end position="174"/>
    </location>
</feature>